<organism evidence="2 3">
    <name type="scientific">Pleuronectes platessa</name>
    <name type="common">European plaice</name>
    <dbReference type="NCBI Taxonomy" id="8262"/>
    <lineage>
        <taxon>Eukaryota</taxon>
        <taxon>Metazoa</taxon>
        <taxon>Chordata</taxon>
        <taxon>Craniata</taxon>
        <taxon>Vertebrata</taxon>
        <taxon>Euteleostomi</taxon>
        <taxon>Actinopterygii</taxon>
        <taxon>Neopterygii</taxon>
        <taxon>Teleostei</taxon>
        <taxon>Neoteleostei</taxon>
        <taxon>Acanthomorphata</taxon>
        <taxon>Carangaria</taxon>
        <taxon>Pleuronectiformes</taxon>
        <taxon>Pleuronectoidei</taxon>
        <taxon>Pleuronectidae</taxon>
        <taxon>Pleuronectes</taxon>
    </lineage>
</organism>
<keyword evidence="3" id="KW-1185">Reference proteome</keyword>
<feature type="compositionally biased region" description="Basic and acidic residues" evidence="1">
    <location>
        <begin position="24"/>
        <end position="35"/>
    </location>
</feature>
<dbReference type="Proteomes" id="UP001153269">
    <property type="component" value="Unassembled WGS sequence"/>
</dbReference>
<dbReference type="AlphaFoldDB" id="A0A9N7Y721"/>
<dbReference type="Gene3D" id="3.40.50.2300">
    <property type="match status" value="2"/>
</dbReference>
<reference evidence="2" key="1">
    <citation type="submission" date="2020-03" db="EMBL/GenBank/DDBJ databases">
        <authorList>
            <person name="Weist P."/>
        </authorList>
    </citation>
    <scope>NUCLEOTIDE SEQUENCE</scope>
</reference>
<evidence type="ECO:0000256" key="1">
    <source>
        <dbReference type="SAM" id="MobiDB-lite"/>
    </source>
</evidence>
<comment type="caution">
    <text evidence="2">The sequence shown here is derived from an EMBL/GenBank/DDBJ whole genome shotgun (WGS) entry which is preliminary data.</text>
</comment>
<feature type="compositionally biased region" description="Polar residues" evidence="1">
    <location>
        <begin position="36"/>
        <end position="45"/>
    </location>
</feature>
<accession>A0A9N7Y721</accession>
<feature type="region of interest" description="Disordered" evidence="1">
    <location>
        <begin position="388"/>
        <end position="422"/>
    </location>
</feature>
<evidence type="ECO:0000313" key="2">
    <source>
        <dbReference type="EMBL" id="CAB1415022.1"/>
    </source>
</evidence>
<name>A0A9N7Y721_PLEPL</name>
<proteinExistence type="predicted"/>
<feature type="region of interest" description="Disordered" evidence="1">
    <location>
        <begin position="1"/>
        <end position="50"/>
    </location>
</feature>
<dbReference type="EMBL" id="CADEAL010000136">
    <property type="protein sequence ID" value="CAB1415022.1"/>
    <property type="molecule type" value="Genomic_DNA"/>
</dbReference>
<evidence type="ECO:0000313" key="3">
    <source>
        <dbReference type="Proteomes" id="UP001153269"/>
    </source>
</evidence>
<protein>
    <submittedName>
        <fullName evidence="2">Uncharacterized protein</fullName>
    </submittedName>
</protein>
<gene>
    <name evidence="2" type="ORF">PLEPLA_LOCUS2735</name>
</gene>
<sequence length="436" mass="46891">MRPGYPPDHRPTAPPAPPEQNYMSRERLVPEDGTRTHGSSIMERTSLSEDSSKVMLCHRRQLIDELPAGITILQSQLHQRGLKTLCFLHRPERKSYVQEERLRRRRTRTGEVSVPLNVKRLTQSTSSSGTQEALEYFTNISIGGRDYSFNSDGYLSNPLLDVISYTNGRGWEEVSAQLGQWEGLGGGQCSAGPMGGAGRRSVLSWAYGRGWEEVSAQLGQWEGLGGGQCSAGPMGGAGTWSVLSWANGRGWEEVSAQLGLWEGLGGGQCSAGPMGGAGRRSVLSWANGRGWEEVTGQLGQWEGLGGGQCSAGPMGGAGRRSVLSWANGRGWEEKLLLVDVIEAGPPAGTPCWGPCWDPLLGGSARRPSEVLSFWLQGCEPRFTQAAVRTPPAGEHPARGARLPSEPPPRSSQDGALGSQPPVRRWSSPCGLLLLLL</sequence>
<feature type="compositionally biased region" description="Pro residues" evidence="1">
    <location>
        <begin position="1"/>
        <end position="18"/>
    </location>
</feature>